<dbReference type="AlphaFoldDB" id="A0A9W8XPE9"/>
<keyword evidence="4" id="KW-0539">Nucleus</keyword>
<keyword evidence="2" id="KW-0238">DNA-binding</keyword>
<keyword evidence="3" id="KW-0804">Transcription</keyword>
<keyword evidence="6" id="KW-0812">Transmembrane</keyword>
<evidence type="ECO:0000256" key="6">
    <source>
        <dbReference type="SAM" id="Phobius"/>
    </source>
</evidence>
<evidence type="ECO:0000259" key="7">
    <source>
        <dbReference type="SMART" id="SM00906"/>
    </source>
</evidence>
<dbReference type="GO" id="GO:0000978">
    <property type="term" value="F:RNA polymerase II cis-regulatory region sequence-specific DNA binding"/>
    <property type="evidence" value="ECO:0007669"/>
    <property type="project" value="TreeGrafter"/>
</dbReference>
<proteinExistence type="predicted"/>
<dbReference type="InterPro" id="IPR051127">
    <property type="entry name" value="Fungal_SecMet_Regulators"/>
</dbReference>
<dbReference type="GeneID" id="80907032"/>
<organism evidence="8 9">
    <name type="scientific">Didymosphaeria variabile</name>
    <dbReference type="NCBI Taxonomy" id="1932322"/>
    <lineage>
        <taxon>Eukaryota</taxon>
        <taxon>Fungi</taxon>
        <taxon>Dikarya</taxon>
        <taxon>Ascomycota</taxon>
        <taxon>Pezizomycotina</taxon>
        <taxon>Dothideomycetes</taxon>
        <taxon>Pleosporomycetidae</taxon>
        <taxon>Pleosporales</taxon>
        <taxon>Massarineae</taxon>
        <taxon>Didymosphaeriaceae</taxon>
        <taxon>Didymosphaeria</taxon>
    </lineage>
</organism>
<keyword evidence="9" id="KW-1185">Reference proteome</keyword>
<evidence type="ECO:0000256" key="2">
    <source>
        <dbReference type="ARBA" id="ARBA00023125"/>
    </source>
</evidence>
<dbReference type="GO" id="GO:0006351">
    <property type="term" value="P:DNA-templated transcription"/>
    <property type="evidence" value="ECO:0007669"/>
    <property type="project" value="InterPro"/>
</dbReference>
<evidence type="ECO:0000256" key="4">
    <source>
        <dbReference type="ARBA" id="ARBA00023242"/>
    </source>
</evidence>
<dbReference type="OrthoDB" id="3364175at2759"/>
<dbReference type="Proteomes" id="UP001140513">
    <property type="component" value="Unassembled WGS sequence"/>
</dbReference>
<feature type="transmembrane region" description="Helical" evidence="6">
    <location>
        <begin position="206"/>
        <end position="223"/>
    </location>
</feature>
<keyword evidence="1" id="KW-0805">Transcription regulation</keyword>
<gene>
    <name evidence="8" type="ORF">N0V89_003502</name>
</gene>
<dbReference type="PANTHER" id="PTHR47424:SF3">
    <property type="entry name" value="REGULATORY PROTEIN GAL4"/>
    <property type="match status" value="1"/>
</dbReference>
<dbReference type="RefSeq" id="XP_056072612.1">
    <property type="nucleotide sequence ID" value="XM_056212304.1"/>
</dbReference>
<dbReference type="GO" id="GO:0005634">
    <property type="term" value="C:nucleus"/>
    <property type="evidence" value="ECO:0007669"/>
    <property type="project" value="TreeGrafter"/>
</dbReference>
<feature type="compositionally biased region" description="Acidic residues" evidence="5">
    <location>
        <begin position="25"/>
        <end position="36"/>
    </location>
</feature>
<dbReference type="Pfam" id="PF04082">
    <property type="entry name" value="Fungal_trans"/>
    <property type="match status" value="1"/>
</dbReference>
<evidence type="ECO:0000256" key="3">
    <source>
        <dbReference type="ARBA" id="ARBA00023163"/>
    </source>
</evidence>
<dbReference type="GO" id="GO:0000981">
    <property type="term" value="F:DNA-binding transcription factor activity, RNA polymerase II-specific"/>
    <property type="evidence" value="ECO:0007669"/>
    <property type="project" value="TreeGrafter"/>
</dbReference>
<keyword evidence="6" id="KW-0472">Membrane</keyword>
<feature type="compositionally biased region" description="Polar residues" evidence="5">
    <location>
        <begin position="9"/>
        <end position="22"/>
    </location>
</feature>
<reference evidence="8" key="1">
    <citation type="submission" date="2022-10" db="EMBL/GenBank/DDBJ databases">
        <title>Tapping the CABI collections for fungal endophytes: first genome assemblies for Collariella, Neodidymelliopsis, Ascochyta clinopodiicola, Didymella pomorum, Didymosphaeria variabile, Neocosmospora piperis and Neocucurbitaria cava.</title>
        <authorList>
            <person name="Hill R."/>
        </authorList>
    </citation>
    <scope>NUCLEOTIDE SEQUENCE</scope>
    <source>
        <strain evidence="8">IMI 356815</strain>
    </source>
</reference>
<evidence type="ECO:0000256" key="5">
    <source>
        <dbReference type="SAM" id="MobiDB-lite"/>
    </source>
</evidence>
<evidence type="ECO:0000313" key="8">
    <source>
        <dbReference type="EMBL" id="KAJ4355486.1"/>
    </source>
</evidence>
<dbReference type="PANTHER" id="PTHR47424">
    <property type="entry name" value="REGULATORY PROTEIN GAL4"/>
    <property type="match status" value="1"/>
</dbReference>
<dbReference type="SMART" id="SM00906">
    <property type="entry name" value="Fungal_trans"/>
    <property type="match status" value="1"/>
</dbReference>
<evidence type="ECO:0000256" key="1">
    <source>
        <dbReference type="ARBA" id="ARBA00023015"/>
    </source>
</evidence>
<feature type="region of interest" description="Disordered" evidence="5">
    <location>
        <begin position="1"/>
        <end position="43"/>
    </location>
</feature>
<name>A0A9W8XPE9_9PLEO</name>
<dbReference type="GO" id="GO:0008270">
    <property type="term" value="F:zinc ion binding"/>
    <property type="evidence" value="ECO:0007669"/>
    <property type="project" value="InterPro"/>
</dbReference>
<dbReference type="GO" id="GO:0000435">
    <property type="term" value="P:positive regulation of transcription from RNA polymerase II promoter by galactose"/>
    <property type="evidence" value="ECO:0007669"/>
    <property type="project" value="TreeGrafter"/>
</dbReference>
<sequence length="587" mass="64587">MRSRMQRPTPETEQPSQTSPAEASNAEDYEFDESQDFDNTTDGMGFLVAKPGKAGYMGPQSGVAAVKFLQSLHLYGPFPDAGMTSLDSADMESLPVASTADATQYMNDYFSIYHTAYPILHEGTFRARVSGALAKPRDGSWPILYNIVMAIGAFVGQTEDNNCDIAFYRKARADLKIDVMEKGSLSYVQALVLMANYLQKRNKPNAGFVLIGIGFSMALAIGLHREFGPPHSSPFTMEIRRRVWWVLFIFVSGAQLTLGRPPVSLVGVNVRLPNNLDDQDLAVDMESLLAAKEGPTVTSCLISQVKLAIIANSVQTELLTNQIPSDAKALQLDGRITKWREDLPGYFDLTVMLDRWFEIPKRILVWRSFHLRIIVNRPIVYQIITAKGDLDENLISVQACLNAAAECIASICNYTDLAADIPRGLAWYATYWLITAAFVQATCFIYAPLHTLAAVWRQHLEHAVQCLGKLGVSHSMALRARDILKKLLDQSESPAFATASSTAVPHIGSESTSGFWQSAAPPWGTAQDSAGHFQMGPLYGTEGMMTFPWYAEGSTDAELFDATGAIMLQMDSNNSESHLNHGSWMPG</sequence>
<feature type="domain" description="Xylanolytic transcriptional activator regulatory" evidence="7">
    <location>
        <begin position="207"/>
        <end position="279"/>
    </location>
</feature>
<protein>
    <recommendedName>
        <fullName evidence="7">Xylanolytic transcriptional activator regulatory domain-containing protein</fullName>
    </recommendedName>
</protein>
<keyword evidence="6" id="KW-1133">Transmembrane helix</keyword>
<comment type="caution">
    <text evidence="8">The sequence shown here is derived from an EMBL/GenBank/DDBJ whole genome shotgun (WGS) entry which is preliminary data.</text>
</comment>
<evidence type="ECO:0000313" key="9">
    <source>
        <dbReference type="Proteomes" id="UP001140513"/>
    </source>
</evidence>
<dbReference type="EMBL" id="JAPEUX010000003">
    <property type="protein sequence ID" value="KAJ4355486.1"/>
    <property type="molecule type" value="Genomic_DNA"/>
</dbReference>
<dbReference type="InterPro" id="IPR007219">
    <property type="entry name" value="XnlR_reg_dom"/>
</dbReference>
<accession>A0A9W8XPE9</accession>
<dbReference type="CDD" id="cd12148">
    <property type="entry name" value="fungal_TF_MHR"/>
    <property type="match status" value="1"/>
</dbReference>